<evidence type="ECO:0000313" key="8">
    <source>
        <dbReference type="EMBL" id="RDK40750.1"/>
    </source>
</evidence>
<evidence type="ECO:0000256" key="4">
    <source>
        <dbReference type="ARBA" id="ARBA00022946"/>
    </source>
</evidence>
<keyword evidence="4" id="KW-0809">Transit peptide</keyword>
<dbReference type="Gene3D" id="3.30.200.20">
    <property type="entry name" value="Phosphorylase Kinase, domain 1"/>
    <property type="match status" value="1"/>
</dbReference>
<dbReference type="PROSITE" id="PS50011">
    <property type="entry name" value="PROTEIN_KINASE_DOM"/>
    <property type="match status" value="1"/>
</dbReference>
<dbReference type="EMBL" id="KZ851857">
    <property type="protein sequence ID" value="RDK40750.1"/>
    <property type="molecule type" value="Genomic_DNA"/>
</dbReference>
<dbReference type="CDD" id="cd05120">
    <property type="entry name" value="APH_ChoK_like"/>
    <property type="match status" value="1"/>
</dbReference>
<dbReference type="PANTHER" id="PTHR36091">
    <property type="entry name" value="ALTERED INHERITANCE OF MITOCHONDRIA PROTEIN 9, MITOCHONDRIAL"/>
    <property type="match status" value="1"/>
</dbReference>
<evidence type="ECO:0000256" key="1">
    <source>
        <dbReference type="ARBA" id="ARBA00004173"/>
    </source>
</evidence>
<dbReference type="AlphaFoldDB" id="A0A370PEY6"/>
<evidence type="ECO:0000256" key="5">
    <source>
        <dbReference type="ARBA" id="ARBA00023128"/>
    </source>
</evidence>
<proteinExistence type="inferred from homology"/>
<gene>
    <name evidence="8" type="ORF">M752DRAFT_303469</name>
</gene>
<evidence type="ECO:0000256" key="3">
    <source>
        <dbReference type="ARBA" id="ARBA00016197"/>
    </source>
</evidence>
<comment type="subcellular location">
    <subcellularLocation>
        <location evidence="1">Mitochondrion</location>
    </subcellularLocation>
</comment>
<dbReference type="InterPro" id="IPR011009">
    <property type="entry name" value="Kinase-like_dom_sf"/>
</dbReference>
<protein>
    <recommendedName>
        <fullName evidence="3">Altered inheritance of mitochondria protein 9, mitochondrial</fullName>
    </recommendedName>
    <alternativeName>
        <fullName evidence="6">Found in mitochondrial proteome protein 29</fullName>
    </alternativeName>
</protein>
<feature type="domain" description="Protein kinase" evidence="7">
    <location>
        <begin position="507"/>
        <end position="679"/>
    </location>
</feature>
<organism evidence="8 9">
    <name type="scientific">Aspergillus phoenicis ATCC 13157</name>
    <dbReference type="NCBI Taxonomy" id="1353007"/>
    <lineage>
        <taxon>Eukaryota</taxon>
        <taxon>Fungi</taxon>
        <taxon>Dikarya</taxon>
        <taxon>Ascomycota</taxon>
        <taxon>Pezizomycotina</taxon>
        <taxon>Eurotiomycetes</taxon>
        <taxon>Eurotiomycetidae</taxon>
        <taxon>Eurotiales</taxon>
        <taxon>Aspergillaceae</taxon>
        <taxon>Aspergillus</taxon>
    </lineage>
</organism>
<reference evidence="8 9" key="1">
    <citation type="submission" date="2018-07" db="EMBL/GenBank/DDBJ databases">
        <title>Section-level genome sequencing of Aspergillus section Nigri to investigate inter- and intra-species variation.</title>
        <authorList>
            <consortium name="DOE Joint Genome Institute"/>
            <person name="Vesth T.C."/>
            <person name="Nybo J.L."/>
            <person name="Theobald S."/>
            <person name="Frisvad J.C."/>
            <person name="Larsen T.O."/>
            <person name="Nielsen K.F."/>
            <person name="Hoof J.B."/>
            <person name="Brandl J."/>
            <person name="Salamov A."/>
            <person name="Riley R."/>
            <person name="Gladden J.M."/>
            <person name="Phatale P."/>
            <person name="Nielsen M.T."/>
            <person name="Lyhne E.K."/>
            <person name="Kogle M.E."/>
            <person name="Strasser K."/>
            <person name="McDonnell E."/>
            <person name="Barry K."/>
            <person name="Clum A."/>
            <person name="Chen C."/>
            <person name="Nolan M."/>
            <person name="Sandor L."/>
            <person name="Kuo A."/>
            <person name="Lipzen A."/>
            <person name="Hainaut M."/>
            <person name="Drula E."/>
            <person name="Tsang A."/>
            <person name="Magnuson J.K."/>
            <person name="Henrissat B."/>
            <person name="Wiebenga A."/>
            <person name="Simmons B.A."/>
            <person name="Makela M.R."/>
            <person name="De vries R.P."/>
            <person name="Grigoriev I.V."/>
            <person name="Mortensen U.H."/>
            <person name="Baker S.E."/>
            <person name="Andersen M.R."/>
        </authorList>
    </citation>
    <scope>NUCLEOTIDE SEQUENCE [LARGE SCALE GENOMIC DNA]</scope>
    <source>
        <strain evidence="8 9">ATCC 13157</strain>
    </source>
</reference>
<dbReference type="Pfam" id="PF00069">
    <property type="entry name" value="Pkinase"/>
    <property type="match status" value="1"/>
</dbReference>
<keyword evidence="9" id="KW-1185">Reference proteome</keyword>
<evidence type="ECO:0000259" key="7">
    <source>
        <dbReference type="PROSITE" id="PS50011"/>
    </source>
</evidence>
<dbReference type="InterPro" id="IPR051035">
    <property type="entry name" value="Mito_inheritance_9"/>
</dbReference>
<dbReference type="GO" id="GO:0005739">
    <property type="term" value="C:mitochondrion"/>
    <property type="evidence" value="ECO:0007669"/>
    <property type="project" value="UniProtKB-SubCell"/>
</dbReference>
<evidence type="ECO:0000256" key="2">
    <source>
        <dbReference type="ARBA" id="ARBA00005543"/>
    </source>
</evidence>
<accession>A0A370PEY6</accession>
<keyword evidence="5" id="KW-0496">Mitochondrion</keyword>
<comment type="similarity">
    <text evidence="2">Belongs to the AIM9 family.</text>
</comment>
<evidence type="ECO:0000256" key="6">
    <source>
        <dbReference type="ARBA" id="ARBA00031849"/>
    </source>
</evidence>
<dbReference type="GO" id="GO:0005524">
    <property type="term" value="F:ATP binding"/>
    <property type="evidence" value="ECO:0007669"/>
    <property type="project" value="InterPro"/>
</dbReference>
<name>A0A370PEY6_ASPPH</name>
<dbReference type="PANTHER" id="PTHR36091:SF1">
    <property type="entry name" value="ALTERED INHERITANCE OF MITOCHONDRIA PROTEIN 9, MITOCHONDRIAL"/>
    <property type="match status" value="1"/>
</dbReference>
<dbReference type="Gene3D" id="1.10.510.10">
    <property type="entry name" value="Transferase(Phosphotransferase) domain 1"/>
    <property type="match status" value="1"/>
</dbReference>
<dbReference type="InterPro" id="IPR000719">
    <property type="entry name" value="Prot_kinase_dom"/>
</dbReference>
<sequence>MNEDKQLKKRYVKFNPTELQRVAGQAMGEDHCPFIVKLAEGGFNRVFLLGTNSGKEVIARIPTPIAGPPHYTTASEVAMMAFLRDILGVPIPKVFAYSTDSTNPVGAEYIIMERIEGFWHGDRNETKIDGGPWLSPKDCFTSAARRETACILQHAKPRPRSAFLLPTTSDIEPSEYTSLLSKFLKLAPSLVPTNPDHTSPILRHPDLNLNNILLAPNSAKITSIIDWQDSIIFPLFMQAGYPAFCEHDSSKTQSLQILSLPDNFPNMSSEEQMEAKAEFRSEEANLYYTAATGLYNDIHWSTLKIPYLGMRHYLYQQTGYPWDGDVINLRAALVGIDPEGGTEPENFEWASRRNLEYRLEMLRQAEEDERDICWRNWPFKDDTDFSSPPRDSLVVTHPTTNLPACGLSTAERTGSPIFHTLWSTKALRDKLSFSRSPVRVFISQLLNKNVTSTPNPPNRPYQSLMELEMQEHCQNDADSSEETITVVIDQHIIEQQSDSNRKIVHLKQPPSCIAIGYSGYICNADQNTIIRHPRYHPDNEPYNQMYRNMISTERQIYERLGSHKGIIPYLGVHDHSTGAIKLAYTQQGDLENYIQNDDKPSEVIRALWIETIVKTFWYIHSRKILHQDVKPNNIPVHNESPKVADFGNAEIFALDANMKAIYMKDLFSRVDILGIGYII</sequence>
<dbReference type="Gene3D" id="3.90.1200.10">
    <property type="match status" value="1"/>
</dbReference>
<dbReference type="Proteomes" id="UP000254937">
    <property type="component" value="Unassembled WGS sequence"/>
</dbReference>
<dbReference type="GO" id="GO:0004672">
    <property type="term" value="F:protein kinase activity"/>
    <property type="evidence" value="ECO:0007669"/>
    <property type="project" value="InterPro"/>
</dbReference>
<evidence type="ECO:0000313" key="9">
    <source>
        <dbReference type="Proteomes" id="UP000254937"/>
    </source>
</evidence>
<dbReference type="SUPFAM" id="SSF56112">
    <property type="entry name" value="Protein kinase-like (PK-like)"/>
    <property type="match status" value="2"/>
</dbReference>